<dbReference type="PROSITE" id="PS00507">
    <property type="entry name" value="NI_HGENASE_L_1"/>
    <property type="match status" value="1"/>
</dbReference>
<feature type="binding site" evidence="8">
    <location>
        <position position="42"/>
    </location>
    <ligand>
        <name>Mg(2+)</name>
        <dbReference type="ChEBI" id="CHEBI:18420"/>
    </ligand>
</feature>
<dbReference type="GO" id="GO:0008901">
    <property type="term" value="F:ferredoxin hydrogenase activity"/>
    <property type="evidence" value="ECO:0007669"/>
    <property type="project" value="InterPro"/>
</dbReference>
<keyword evidence="5 8" id="KW-0533">Nickel</keyword>
<dbReference type="Proteomes" id="UP000006556">
    <property type="component" value="Chromosome"/>
</dbReference>
<evidence type="ECO:0000256" key="2">
    <source>
        <dbReference type="ARBA" id="ARBA00004196"/>
    </source>
</evidence>
<dbReference type="GO" id="GO:0016151">
    <property type="term" value="F:nickel cation binding"/>
    <property type="evidence" value="ECO:0007669"/>
    <property type="project" value="InterPro"/>
</dbReference>
<comment type="cofactor">
    <cofactor evidence="1 8">
        <name>Ni(2+)</name>
        <dbReference type="ChEBI" id="CHEBI:49786"/>
    </cofactor>
</comment>
<feature type="binding site" evidence="8">
    <location>
        <position position="61"/>
    </location>
    <ligand>
        <name>Ni(2+)</name>
        <dbReference type="ChEBI" id="CHEBI:49786"/>
    </ligand>
</feature>
<comment type="cofactor">
    <cofactor evidence="8">
        <name>Fe cation</name>
        <dbReference type="ChEBI" id="CHEBI:24875"/>
    </cofactor>
</comment>
<dbReference type="InterPro" id="IPR050867">
    <property type="entry name" value="NiFe/NiFeSe_hydrgnase_LSU"/>
</dbReference>
<feature type="region of interest" description="Disordered" evidence="10">
    <location>
        <begin position="419"/>
        <end position="438"/>
    </location>
</feature>
<evidence type="ECO:0000256" key="4">
    <source>
        <dbReference type="ARBA" id="ARBA00011771"/>
    </source>
</evidence>
<gene>
    <name evidence="11" type="primary">HyaB</name>
    <name evidence="11" type="ordered locus">PTH_1702</name>
</gene>
<dbReference type="InterPro" id="IPR029014">
    <property type="entry name" value="NiFe-Hase_large"/>
</dbReference>
<dbReference type="HOGENOM" id="CLU_030087_0_0_9"/>
<dbReference type="AlphaFoldDB" id="A5D1L1"/>
<dbReference type="Pfam" id="PF00374">
    <property type="entry name" value="NiFeSe_Hases"/>
    <property type="match status" value="2"/>
</dbReference>
<evidence type="ECO:0000313" key="12">
    <source>
        <dbReference type="Proteomes" id="UP000006556"/>
    </source>
</evidence>
<feature type="binding site" evidence="8">
    <location>
        <position position="64"/>
    </location>
    <ligand>
        <name>Ni(2+)</name>
        <dbReference type="ChEBI" id="CHEBI:49786"/>
    </ligand>
</feature>
<evidence type="ECO:0000256" key="3">
    <source>
        <dbReference type="ARBA" id="ARBA00009292"/>
    </source>
</evidence>
<keyword evidence="12" id="KW-1185">Reference proteome</keyword>
<keyword evidence="8" id="KW-0408">Iron</keyword>
<dbReference type="STRING" id="370438.PTH_1702"/>
<evidence type="ECO:0000256" key="1">
    <source>
        <dbReference type="ARBA" id="ARBA00001967"/>
    </source>
</evidence>
<evidence type="ECO:0000256" key="5">
    <source>
        <dbReference type="ARBA" id="ARBA00022596"/>
    </source>
</evidence>
<evidence type="ECO:0000256" key="8">
    <source>
        <dbReference type="PIRSR" id="PIRSR601501-1"/>
    </source>
</evidence>
<comment type="subcellular location">
    <subcellularLocation>
        <location evidence="2">Cell envelope</location>
    </subcellularLocation>
</comment>
<dbReference type="SUPFAM" id="SSF56762">
    <property type="entry name" value="HydB/Nqo4-like"/>
    <property type="match status" value="1"/>
</dbReference>
<keyword evidence="8" id="KW-0460">Magnesium</keyword>
<dbReference type="PROSITE" id="PS00508">
    <property type="entry name" value="NI_HGENASE_L_2"/>
    <property type="match status" value="1"/>
</dbReference>
<organism evidence="11 12">
    <name type="scientific">Pelotomaculum thermopropionicum (strain DSM 13744 / JCM 10971 / SI)</name>
    <dbReference type="NCBI Taxonomy" id="370438"/>
    <lineage>
        <taxon>Bacteria</taxon>
        <taxon>Bacillati</taxon>
        <taxon>Bacillota</taxon>
        <taxon>Clostridia</taxon>
        <taxon>Eubacteriales</taxon>
        <taxon>Desulfotomaculaceae</taxon>
        <taxon>Pelotomaculum</taxon>
    </lineage>
</organism>
<comment type="similarity">
    <text evidence="3 9">Belongs to the [NiFe]/[NiFeSe] hydrogenase large subunit family.</text>
</comment>
<dbReference type="PANTHER" id="PTHR42958">
    <property type="entry name" value="HYDROGENASE-2 LARGE CHAIN"/>
    <property type="match status" value="1"/>
</dbReference>
<dbReference type="InterPro" id="IPR018194">
    <property type="entry name" value="Ni-dep_hyd_lsu_Ni_BS"/>
</dbReference>
<protein>
    <submittedName>
        <fullName evidence="11">Ni,Fe-hydrogenase I large subunit</fullName>
    </submittedName>
</protein>
<feature type="binding site" evidence="8">
    <location>
        <position position="463"/>
    </location>
    <ligand>
        <name>Fe cation</name>
        <dbReference type="ChEBI" id="CHEBI:24875"/>
    </ligand>
</feature>
<feature type="binding site" evidence="8">
    <location>
        <position position="64"/>
    </location>
    <ligand>
        <name>Fe cation</name>
        <dbReference type="ChEBI" id="CHEBI:24875"/>
    </ligand>
</feature>
<dbReference type="KEGG" id="pth:PTH_1702"/>
<feature type="binding site" evidence="8">
    <location>
        <position position="466"/>
    </location>
    <ligand>
        <name>Mg(2+)</name>
        <dbReference type="ChEBI" id="CHEBI:18420"/>
    </ligand>
</feature>
<evidence type="ECO:0000256" key="9">
    <source>
        <dbReference type="RuleBase" id="RU003896"/>
    </source>
</evidence>
<evidence type="ECO:0000256" key="6">
    <source>
        <dbReference type="ARBA" id="ARBA00022723"/>
    </source>
</evidence>
<proteinExistence type="inferred from homology"/>
<evidence type="ECO:0000313" key="11">
    <source>
        <dbReference type="EMBL" id="BAF59883.1"/>
    </source>
</evidence>
<accession>A5D1L1</accession>
<dbReference type="InterPro" id="IPR001501">
    <property type="entry name" value="Ni-dep_hyd_lsu"/>
</dbReference>
<dbReference type="eggNOG" id="COG0374">
    <property type="taxonomic scope" value="Bacteria"/>
</dbReference>
<keyword evidence="7 9" id="KW-0560">Oxidoreductase</keyword>
<evidence type="ECO:0000256" key="10">
    <source>
        <dbReference type="SAM" id="MobiDB-lite"/>
    </source>
</evidence>
<dbReference type="EMBL" id="AP009389">
    <property type="protein sequence ID" value="BAF59883.1"/>
    <property type="molecule type" value="Genomic_DNA"/>
</dbReference>
<reference evidence="12" key="1">
    <citation type="journal article" date="2008" name="Genome Res.">
        <title>The genome of Pelotomaculum thermopropionicum reveals niche-associated evolution in anaerobic microbiota.</title>
        <authorList>
            <person name="Kosaka T."/>
            <person name="Kato S."/>
            <person name="Shimoyama T."/>
            <person name="Ishii S."/>
            <person name="Abe T."/>
            <person name="Watanabe K."/>
        </authorList>
    </citation>
    <scope>NUCLEOTIDE SEQUENCE [LARGE SCALE GENOMIC DNA]</scope>
    <source>
        <strain evidence="12">DSM 13744 / JCM 10971 / SI</strain>
    </source>
</reference>
<dbReference type="Gene3D" id="1.10.645.10">
    <property type="entry name" value="Cytochrome-c3 Hydrogenase, chain B"/>
    <property type="match status" value="1"/>
</dbReference>
<sequence>MAQRIIVDPVTRIEGHLKIEVEVENNKVIDAKTSGTLFRGLEIILRGRDPRDACHYVQRICGVCPIAHGLTSILCLDDAFGVKPPANGRIVRNLIQGANYLQSHILHFYHLTALDYVKGPDTAPFIPRYEGDYRLPKEVNDKAVEHYIQALTMRKKAQEMLAVFGAKMPHVTAYTAGGVTEQVTPEKIAQFKNYLQEITSFIDNVYIPDVLAVAGVYGDDWFAIGTGCKNMLAYGGFRLTDEDDPDGQAQLFKRGRYTQGQYASVDKMKITEEVKYSWYEDSTTGKYPGEGATVPAPDKKGAYSWLKAPRYEGLPHEVGPLARQWVGKQKDVVNLGEKAFSVLGRHFARAIEASQVAHAMAEWLNQLVPGQPTYTPFNVPKEGAGVGLHEAPRGALGHWIVIKDYKIENYQAVVPTTWNGGPRDDKGQPGPIEQALIGAPVKDPNNPIELVRIVRSFDPCIACAVHVLEVKGITKEPKKYII</sequence>
<keyword evidence="6 8" id="KW-0479">Metal-binding</keyword>
<name>A5D1L1_PELTS</name>
<feature type="binding site" evidence="8">
    <location>
        <position position="460"/>
    </location>
    <ligand>
        <name>Ni(2+)</name>
        <dbReference type="ChEBI" id="CHEBI:49786"/>
    </ligand>
</feature>
<dbReference type="GO" id="GO:0030313">
    <property type="term" value="C:cell envelope"/>
    <property type="evidence" value="ECO:0007669"/>
    <property type="project" value="UniProtKB-SubCell"/>
</dbReference>
<evidence type="ECO:0000256" key="7">
    <source>
        <dbReference type="ARBA" id="ARBA00023002"/>
    </source>
</evidence>
<dbReference type="NCBIfam" id="NF033181">
    <property type="entry name" value="NiFeSe_hydrog"/>
    <property type="match status" value="1"/>
</dbReference>
<comment type="subunit">
    <text evidence="4">Heterodimer of a large and a small subunit.</text>
</comment>
<dbReference type="FunFam" id="1.10.645.10:FF:000002">
    <property type="entry name" value="Hydrogenase 2 large subunit"/>
    <property type="match status" value="1"/>
</dbReference>
<dbReference type="PANTHER" id="PTHR42958:SF2">
    <property type="entry name" value="UPTAKE HYDROGENASE LARGE SUBUNIT"/>
    <property type="match status" value="1"/>
</dbReference>